<keyword evidence="2" id="KW-1185">Reference proteome</keyword>
<reference evidence="2" key="1">
    <citation type="journal article" date="2019" name="Int. J. Syst. Evol. Microbiol.">
        <title>The Global Catalogue of Microorganisms (GCM) 10K type strain sequencing project: providing services to taxonomists for standard genome sequencing and annotation.</title>
        <authorList>
            <consortium name="The Broad Institute Genomics Platform"/>
            <consortium name="The Broad Institute Genome Sequencing Center for Infectious Disease"/>
            <person name="Wu L."/>
            <person name="Ma J."/>
        </authorList>
    </citation>
    <scope>NUCLEOTIDE SEQUENCE [LARGE SCALE GENOMIC DNA]</scope>
    <source>
        <strain evidence="2">JCM 32148</strain>
    </source>
</reference>
<sequence>ASAGPDVVAAGCELDFLREHRRSRSRVAMVSGLCFDGYNSALVLRGAAPVREDEDE</sequence>
<proteinExistence type="predicted"/>
<evidence type="ECO:0000313" key="1">
    <source>
        <dbReference type="EMBL" id="MFD0788696.1"/>
    </source>
</evidence>
<organism evidence="1 2">
    <name type="scientific">Micromonospora azadirachtae</name>
    <dbReference type="NCBI Taxonomy" id="1970735"/>
    <lineage>
        <taxon>Bacteria</taxon>
        <taxon>Bacillati</taxon>
        <taxon>Actinomycetota</taxon>
        <taxon>Actinomycetes</taxon>
        <taxon>Micromonosporales</taxon>
        <taxon>Micromonosporaceae</taxon>
        <taxon>Micromonospora</taxon>
    </lineage>
</organism>
<evidence type="ECO:0000313" key="2">
    <source>
        <dbReference type="Proteomes" id="UP001597053"/>
    </source>
</evidence>
<feature type="non-terminal residue" evidence="1">
    <location>
        <position position="1"/>
    </location>
</feature>
<name>A0ABW3ACG7_9ACTN</name>
<dbReference type="Proteomes" id="UP001597053">
    <property type="component" value="Unassembled WGS sequence"/>
</dbReference>
<comment type="caution">
    <text evidence="1">The sequence shown here is derived from an EMBL/GenBank/DDBJ whole genome shotgun (WGS) entry which is preliminary data.</text>
</comment>
<accession>A0ABW3ACG7</accession>
<protein>
    <submittedName>
        <fullName evidence="1">Ketosynthase chain-length factor</fullName>
    </submittedName>
</protein>
<gene>
    <name evidence="1" type="ORF">ACFQZ8_32670</name>
</gene>
<dbReference type="EMBL" id="JBHTHM010003011">
    <property type="protein sequence ID" value="MFD0788696.1"/>
    <property type="molecule type" value="Genomic_DNA"/>
</dbReference>